<sequence>MLDKNKAIDSITNFLQDESKKYLLVRGYDCDAKLKVILGCLNREFSKGIIRTSDMSDIADHINMAFNKKLLPHTVKSTTNYKLGRMLVNINSYVNHTQSNPRGNENTFTLFYPVQTVLGNAKRYEKFLDELKSTNSKKVILITTIEWSIKEWDIENYMDEVYFYSVENDNPEIMRNLRSNGALL</sequence>
<name>A0A9X6UJG0_BACCE</name>
<comment type="caution">
    <text evidence="1">The sequence shown here is derived from an EMBL/GenBank/DDBJ whole genome shotgun (WGS) entry which is preliminary data.</text>
</comment>
<dbReference type="AlphaFoldDB" id="A0A9X6UJG0"/>
<protein>
    <submittedName>
        <fullName evidence="1">Uncharacterized protein</fullName>
    </submittedName>
</protein>
<gene>
    <name evidence="1" type="ORF">CN475_22045</name>
</gene>
<dbReference type="EMBL" id="NTXW01000040">
    <property type="protein sequence ID" value="PEQ84227.1"/>
    <property type="molecule type" value="Genomic_DNA"/>
</dbReference>
<dbReference type="RefSeq" id="WP_098255091.1">
    <property type="nucleotide sequence ID" value="NZ_NTXW01000040.1"/>
</dbReference>
<evidence type="ECO:0000313" key="2">
    <source>
        <dbReference type="Proteomes" id="UP000219869"/>
    </source>
</evidence>
<dbReference type="Proteomes" id="UP000219869">
    <property type="component" value="Unassembled WGS sequence"/>
</dbReference>
<reference evidence="1 2" key="1">
    <citation type="submission" date="2017-09" db="EMBL/GenBank/DDBJ databases">
        <title>Large-scale bioinformatics analysis of Bacillus genomes uncovers conserved roles of natural products in bacterial physiology.</title>
        <authorList>
            <consortium name="Agbiome Team Llc"/>
            <person name="Bleich R.M."/>
            <person name="Kirk G.J."/>
            <person name="Santa Maria K.C."/>
            <person name="Allen S.E."/>
            <person name="Farag S."/>
            <person name="Shank E.A."/>
            <person name="Bowers A."/>
        </authorList>
    </citation>
    <scope>NUCLEOTIDE SEQUENCE [LARGE SCALE GENOMIC DNA]</scope>
    <source>
        <strain evidence="1 2">AFS006334</strain>
    </source>
</reference>
<evidence type="ECO:0000313" key="1">
    <source>
        <dbReference type="EMBL" id="PEQ84227.1"/>
    </source>
</evidence>
<accession>A0A9X6UJG0</accession>
<proteinExistence type="predicted"/>
<organism evidence="1 2">
    <name type="scientific">Bacillus cereus</name>
    <dbReference type="NCBI Taxonomy" id="1396"/>
    <lineage>
        <taxon>Bacteria</taxon>
        <taxon>Bacillati</taxon>
        <taxon>Bacillota</taxon>
        <taxon>Bacilli</taxon>
        <taxon>Bacillales</taxon>
        <taxon>Bacillaceae</taxon>
        <taxon>Bacillus</taxon>
        <taxon>Bacillus cereus group</taxon>
    </lineage>
</organism>